<accession>A0ABV4BQF2</accession>
<gene>
    <name evidence="2" type="ORF">AB8U03_09675</name>
</gene>
<dbReference type="RefSeq" id="WP_369704352.1">
    <property type="nucleotide sequence ID" value="NZ_JBGEWD010000008.1"/>
</dbReference>
<reference evidence="2 3" key="1">
    <citation type="submission" date="2024-08" db="EMBL/GenBank/DDBJ databases">
        <title>Clostridium lapicellarii sp. nov., and Clostridium renhuaiense sp. nov., two species isolated from the mud in a fermentation cellar used for producing sauce-flavour Chinese liquors.</title>
        <authorList>
            <person name="Yang F."/>
            <person name="Wang H."/>
            <person name="Chen L.Q."/>
            <person name="Zhou N."/>
            <person name="Lu J.J."/>
            <person name="Pu X.X."/>
            <person name="Wan B."/>
            <person name="Wang L."/>
            <person name="Liu S.J."/>
        </authorList>
    </citation>
    <scope>NUCLEOTIDE SEQUENCE [LARGE SCALE GENOMIC DNA]</scope>
    <source>
        <strain evidence="2 3">MT-5</strain>
    </source>
</reference>
<dbReference type="InterPro" id="IPR012454">
    <property type="entry name" value="DUF1659"/>
</dbReference>
<organism evidence="2 3">
    <name type="scientific">Clostridium moutaii</name>
    <dbReference type="NCBI Taxonomy" id="3240932"/>
    <lineage>
        <taxon>Bacteria</taxon>
        <taxon>Bacillati</taxon>
        <taxon>Bacillota</taxon>
        <taxon>Clostridia</taxon>
        <taxon>Eubacteriales</taxon>
        <taxon>Clostridiaceae</taxon>
        <taxon>Clostridium</taxon>
    </lineage>
</organism>
<evidence type="ECO:0000259" key="1">
    <source>
        <dbReference type="Pfam" id="PF07872"/>
    </source>
</evidence>
<protein>
    <submittedName>
        <fullName evidence="2">DUF1659 domain-containing protein</fullName>
    </submittedName>
</protein>
<comment type="caution">
    <text evidence="2">The sequence shown here is derived from an EMBL/GenBank/DDBJ whole genome shotgun (WGS) entry which is preliminary data.</text>
</comment>
<proteinExistence type="predicted"/>
<keyword evidence="3" id="KW-1185">Reference proteome</keyword>
<dbReference type="EMBL" id="JBGEWD010000008">
    <property type="protein sequence ID" value="MEY8000457.1"/>
    <property type="molecule type" value="Genomic_DNA"/>
</dbReference>
<dbReference type="Proteomes" id="UP001564657">
    <property type="component" value="Unassembled WGS sequence"/>
</dbReference>
<sequence>MAINSTMLQTTVVLSYKDGLDAQGKEIIKKQSFSNIKINASAQDIYDVAREIEKLLGKTLDELVRQDESGITNA</sequence>
<feature type="domain" description="DUF1659" evidence="1">
    <location>
        <begin position="2"/>
        <end position="73"/>
    </location>
</feature>
<evidence type="ECO:0000313" key="3">
    <source>
        <dbReference type="Proteomes" id="UP001564657"/>
    </source>
</evidence>
<name>A0ABV4BQF2_9CLOT</name>
<dbReference type="Pfam" id="PF07872">
    <property type="entry name" value="DUF1659"/>
    <property type="match status" value="1"/>
</dbReference>
<evidence type="ECO:0000313" key="2">
    <source>
        <dbReference type="EMBL" id="MEY8000457.1"/>
    </source>
</evidence>